<dbReference type="CDD" id="cd02651">
    <property type="entry name" value="nuc_hydro_IU_UC_XIUA"/>
    <property type="match status" value="1"/>
</dbReference>
<keyword evidence="1 4" id="KW-0378">Hydrolase</keyword>
<feature type="domain" description="Inosine/uridine-preferring nucleoside hydrolase" evidence="3">
    <location>
        <begin position="6"/>
        <end position="304"/>
    </location>
</feature>
<organism evidence="4 5">
    <name type="scientific">Phenylobacterium terrae</name>
    <dbReference type="NCBI Taxonomy" id="2665495"/>
    <lineage>
        <taxon>Bacteria</taxon>
        <taxon>Pseudomonadati</taxon>
        <taxon>Pseudomonadota</taxon>
        <taxon>Alphaproteobacteria</taxon>
        <taxon>Caulobacterales</taxon>
        <taxon>Caulobacteraceae</taxon>
        <taxon>Phenylobacterium</taxon>
    </lineage>
</organism>
<dbReference type="Pfam" id="PF01156">
    <property type="entry name" value="IU_nuc_hydro"/>
    <property type="match status" value="1"/>
</dbReference>
<dbReference type="SUPFAM" id="SSF53590">
    <property type="entry name" value="Nucleoside hydrolase"/>
    <property type="match status" value="1"/>
</dbReference>
<dbReference type="InterPro" id="IPR023186">
    <property type="entry name" value="IUNH"/>
</dbReference>
<dbReference type="PANTHER" id="PTHR12304:SF4">
    <property type="entry name" value="URIDINE NUCLEOSIDASE"/>
    <property type="match status" value="1"/>
</dbReference>
<keyword evidence="5" id="KW-1185">Reference proteome</keyword>
<dbReference type="InterPro" id="IPR036452">
    <property type="entry name" value="Ribo_hydro-like"/>
</dbReference>
<accession>A0ABW4N5P5</accession>
<dbReference type="EMBL" id="JBHUEY010000006">
    <property type="protein sequence ID" value="MFD1785444.1"/>
    <property type="molecule type" value="Genomic_DNA"/>
</dbReference>
<gene>
    <name evidence="4" type="ORF">ACFSC0_18740</name>
</gene>
<evidence type="ECO:0000256" key="2">
    <source>
        <dbReference type="ARBA" id="ARBA00023295"/>
    </source>
</evidence>
<protein>
    <submittedName>
        <fullName evidence="4">Nucleoside hydrolase</fullName>
    </submittedName>
</protein>
<evidence type="ECO:0000256" key="1">
    <source>
        <dbReference type="ARBA" id="ARBA00022801"/>
    </source>
</evidence>
<name>A0ABW4N5P5_9CAUL</name>
<dbReference type="Gene3D" id="3.90.245.10">
    <property type="entry name" value="Ribonucleoside hydrolase-like"/>
    <property type="match status" value="1"/>
</dbReference>
<dbReference type="PANTHER" id="PTHR12304">
    <property type="entry name" value="INOSINE-URIDINE PREFERRING NUCLEOSIDE HYDROLASE"/>
    <property type="match status" value="1"/>
</dbReference>
<sequence length="314" mass="33527">MARIPLILDCDAGVDDGVALLMAFAAREEIELLAVTTVGGNVGLALTSRNARLVRQLAAREDVPVYAGRDQAILAPGVTGARDFHGETGLGRLEVFEPAAPLADGHAANAIVKMVMARPEKTVTVAVIGPMTNLALAMLLEPRLAGRLKQVVAMGGARREGGNITASAEFNIWADPHAAQVVVASGCPLVLMGLDATFQVRTTAERLQAIRAIGTPKALAAAELLGFTRGVYERLTGDGDSPLHDPTTIAWLLRPDLFETRFCRLEIETRSELTRGHTAVEFRLGDGPAPHVQWTTRVDADGFHALLRELLARP</sequence>
<comment type="caution">
    <text evidence="4">The sequence shown here is derived from an EMBL/GenBank/DDBJ whole genome shotgun (WGS) entry which is preliminary data.</text>
</comment>
<dbReference type="GO" id="GO:0016787">
    <property type="term" value="F:hydrolase activity"/>
    <property type="evidence" value="ECO:0007669"/>
    <property type="project" value="UniProtKB-KW"/>
</dbReference>
<proteinExistence type="predicted"/>
<evidence type="ECO:0000313" key="4">
    <source>
        <dbReference type="EMBL" id="MFD1785444.1"/>
    </source>
</evidence>
<evidence type="ECO:0000313" key="5">
    <source>
        <dbReference type="Proteomes" id="UP001597237"/>
    </source>
</evidence>
<reference evidence="5" key="1">
    <citation type="journal article" date="2019" name="Int. J. Syst. Evol. Microbiol.">
        <title>The Global Catalogue of Microorganisms (GCM) 10K type strain sequencing project: providing services to taxonomists for standard genome sequencing and annotation.</title>
        <authorList>
            <consortium name="The Broad Institute Genomics Platform"/>
            <consortium name="The Broad Institute Genome Sequencing Center for Infectious Disease"/>
            <person name="Wu L."/>
            <person name="Ma J."/>
        </authorList>
    </citation>
    <scope>NUCLEOTIDE SEQUENCE [LARGE SCALE GENOMIC DNA]</scope>
    <source>
        <strain evidence="5">DFY28</strain>
    </source>
</reference>
<evidence type="ECO:0000259" key="3">
    <source>
        <dbReference type="Pfam" id="PF01156"/>
    </source>
</evidence>
<dbReference type="InterPro" id="IPR001910">
    <property type="entry name" value="Inosine/uridine_hydrolase_dom"/>
</dbReference>
<dbReference type="Proteomes" id="UP001597237">
    <property type="component" value="Unassembled WGS sequence"/>
</dbReference>
<keyword evidence="2" id="KW-0326">Glycosidase</keyword>
<dbReference type="RefSeq" id="WP_377281506.1">
    <property type="nucleotide sequence ID" value="NZ_JBHRSI010000004.1"/>
</dbReference>